<dbReference type="NCBIfam" id="TIGR00357">
    <property type="entry name" value="peptide-methionine (R)-S-oxide reductase MsrB"/>
    <property type="match status" value="1"/>
</dbReference>
<comment type="cofactor">
    <cofactor evidence="1">
        <name>Zn(2+)</name>
        <dbReference type="ChEBI" id="CHEBI:29105"/>
    </cofactor>
</comment>
<evidence type="ECO:0000256" key="7">
    <source>
        <dbReference type="ARBA" id="ARBA00048488"/>
    </source>
</evidence>
<sequence>MDVLHRELLLDGVEVTAAVRPGSLSKANTLFADKAFMPEGLSSKLEVVGVDPESEFELSKAMDKSQSVVCALGASESEPFNVKGPYQVDGKLSQKLVLAAKETPSVKHFVLVTALGTGKFGWPASALNLFWGILSWKRKTEKALIDSGIPYTILRPGGMEKPGDDFEQTHNVRVASKDTLFGGVVSRLQVAKLAAAAVVAPDSSTNKVMEVVAEDLAPKKTYTELVDNARDDQPDETWKNKLSPDQYYVLRMGGTEPSFTSPLNKEKREGVFVCAGCGQELYDSSTKYNSGTGWPSFFAPVSEEAVRVVREGGLFPRREVRCSNCDGHLGHVFPDGPKPTGLRYCMNGVAMGFEPKEDMAEKETA</sequence>
<dbReference type="SUPFAM" id="SSF51316">
    <property type="entry name" value="Mss4-like"/>
    <property type="match status" value="1"/>
</dbReference>
<evidence type="ECO:0000313" key="11">
    <source>
        <dbReference type="Proteomes" id="UP000002630"/>
    </source>
</evidence>
<evidence type="ECO:0000256" key="2">
    <source>
        <dbReference type="ARBA" id="ARBA00007174"/>
    </source>
</evidence>
<dbReference type="AlphaFoldDB" id="D7G4L2"/>
<dbReference type="PROSITE" id="PS51790">
    <property type="entry name" value="MSRB"/>
    <property type="match status" value="1"/>
</dbReference>
<dbReference type="SUPFAM" id="SSF51735">
    <property type="entry name" value="NAD(P)-binding Rossmann-fold domains"/>
    <property type="match status" value="1"/>
</dbReference>
<dbReference type="OrthoDB" id="44061at2759"/>
<dbReference type="GO" id="GO:0033743">
    <property type="term" value="F:peptide-methionine (R)-S-oxide reductase activity"/>
    <property type="evidence" value="ECO:0007669"/>
    <property type="project" value="UniProtKB-EC"/>
</dbReference>
<evidence type="ECO:0000256" key="1">
    <source>
        <dbReference type="ARBA" id="ARBA00001947"/>
    </source>
</evidence>
<name>D7G4L2_ECTSI</name>
<dbReference type="InterPro" id="IPR016040">
    <property type="entry name" value="NAD(P)-bd_dom"/>
</dbReference>
<dbReference type="InParanoid" id="D7G4L2"/>
<dbReference type="EC" id="1.8.4.12" evidence="3"/>
<dbReference type="PANTHER" id="PTHR47285">
    <property type="entry name" value="PROTEIN TIC 62, CHLOROPLASTIC"/>
    <property type="match status" value="1"/>
</dbReference>
<feature type="domain" description="MsrB" evidence="9">
    <location>
        <begin position="235"/>
        <end position="356"/>
    </location>
</feature>
<dbReference type="eggNOG" id="KOG0856">
    <property type="taxonomic scope" value="Eukaryota"/>
</dbReference>
<evidence type="ECO:0000256" key="6">
    <source>
        <dbReference type="ARBA" id="ARBA00023002"/>
    </source>
</evidence>
<evidence type="ECO:0000259" key="9">
    <source>
        <dbReference type="PROSITE" id="PS51790"/>
    </source>
</evidence>
<keyword evidence="11" id="KW-1185">Reference proteome</keyword>
<evidence type="ECO:0000256" key="3">
    <source>
        <dbReference type="ARBA" id="ARBA00012499"/>
    </source>
</evidence>
<dbReference type="FunFam" id="2.170.150.20:FF:000001">
    <property type="entry name" value="Peptide methionine sulfoxide reductase MsrB"/>
    <property type="match status" value="1"/>
</dbReference>
<comment type="catalytic activity">
    <reaction evidence="7">
        <text>L-methionyl-[protein] + [thioredoxin]-disulfide + H2O = L-methionyl-(R)-S-oxide-[protein] + [thioredoxin]-dithiol</text>
        <dbReference type="Rhea" id="RHEA:24164"/>
        <dbReference type="Rhea" id="RHEA-COMP:10698"/>
        <dbReference type="Rhea" id="RHEA-COMP:10700"/>
        <dbReference type="Rhea" id="RHEA-COMP:12313"/>
        <dbReference type="Rhea" id="RHEA-COMP:12314"/>
        <dbReference type="ChEBI" id="CHEBI:15377"/>
        <dbReference type="ChEBI" id="CHEBI:16044"/>
        <dbReference type="ChEBI" id="CHEBI:29950"/>
        <dbReference type="ChEBI" id="CHEBI:45764"/>
        <dbReference type="ChEBI" id="CHEBI:50058"/>
        <dbReference type="EC" id="1.8.4.12"/>
    </reaction>
</comment>
<proteinExistence type="inferred from homology"/>
<dbReference type="InterPro" id="IPR002579">
    <property type="entry name" value="Met_Sox_Rdtase_MsrB_dom"/>
</dbReference>
<keyword evidence="5" id="KW-0862">Zinc</keyword>
<dbReference type="InterPro" id="IPR036291">
    <property type="entry name" value="NAD(P)-bd_dom_sf"/>
</dbReference>
<evidence type="ECO:0000256" key="5">
    <source>
        <dbReference type="ARBA" id="ARBA00022833"/>
    </source>
</evidence>
<dbReference type="InterPro" id="IPR011057">
    <property type="entry name" value="Mss4-like_sf"/>
</dbReference>
<reference evidence="10 11" key="1">
    <citation type="journal article" date="2010" name="Nature">
        <title>The Ectocarpus genome and the independent evolution of multicellularity in brown algae.</title>
        <authorList>
            <person name="Cock J.M."/>
            <person name="Sterck L."/>
            <person name="Rouze P."/>
            <person name="Scornet D."/>
            <person name="Allen A.E."/>
            <person name="Amoutzias G."/>
            <person name="Anthouard V."/>
            <person name="Artiguenave F."/>
            <person name="Aury J.M."/>
            <person name="Badger J.H."/>
            <person name="Beszteri B."/>
            <person name="Billiau K."/>
            <person name="Bonnet E."/>
            <person name="Bothwell J.H."/>
            <person name="Bowler C."/>
            <person name="Boyen C."/>
            <person name="Brownlee C."/>
            <person name="Carrano C.J."/>
            <person name="Charrier B."/>
            <person name="Cho G.Y."/>
            <person name="Coelho S.M."/>
            <person name="Collen J."/>
            <person name="Corre E."/>
            <person name="Da Silva C."/>
            <person name="Delage L."/>
            <person name="Delaroque N."/>
            <person name="Dittami S.M."/>
            <person name="Doulbeau S."/>
            <person name="Elias M."/>
            <person name="Farnham G."/>
            <person name="Gachon C.M."/>
            <person name="Gschloessl B."/>
            <person name="Heesch S."/>
            <person name="Jabbari K."/>
            <person name="Jubin C."/>
            <person name="Kawai H."/>
            <person name="Kimura K."/>
            <person name="Kloareg B."/>
            <person name="Kupper F.C."/>
            <person name="Lang D."/>
            <person name="Le Bail A."/>
            <person name="Leblanc C."/>
            <person name="Lerouge P."/>
            <person name="Lohr M."/>
            <person name="Lopez P.J."/>
            <person name="Martens C."/>
            <person name="Maumus F."/>
            <person name="Michel G."/>
            <person name="Miranda-Saavedra D."/>
            <person name="Morales J."/>
            <person name="Moreau H."/>
            <person name="Motomura T."/>
            <person name="Nagasato C."/>
            <person name="Napoli C.A."/>
            <person name="Nelson D.R."/>
            <person name="Nyvall-Collen P."/>
            <person name="Peters A.F."/>
            <person name="Pommier C."/>
            <person name="Potin P."/>
            <person name="Poulain J."/>
            <person name="Quesneville H."/>
            <person name="Read B."/>
            <person name="Rensing S.A."/>
            <person name="Ritter A."/>
            <person name="Rousvoal S."/>
            <person name="Samanta M."/>
            <person name="Samson G."/>
            <person name="Schroeder D.C."/>
            <person name="Segurens B."/>
            <person name="Strittmatter M."/>
            <person name="Tonon T."/>
            <person name="Tregear J.W."/>
            <person name="Valentin K."/>
            <person name="von Dassow P."/>
            <person name="Yamagishi T."/>
            <person name="Van de Peer Y."/>
            <person name="Wincker P."/>
        </authorList>
    </citation>
    <scope>NUCLEOTIDE SEQUENCE [LARGE SCALE GENOMIC DNA]</scope>
    <source>
        <strain evidence="11">Ec32 / CCAP1310/4</strain>
    </source>
</reference>
<evidence type="ECO:0000256" key="8">
    <source>
        <dbReference type="ARBA" id="ARBA00067474"/>
    </source>
</evidence>
<accession>D7G4L2</accession>
<keyword evidence="4" id="KW-0479">Metal-binding</keyword>
<comment type="similarity">
    <text evidence="2">Belongs to the MsrB Met sulfoxide reductase family.</text>
</comment>
<dbReference type="eggNOG" id="KOG1203">
    <property type="taxonomic scope" value="Eukaryota"/>
</dbReference>
<dbReference type="STRING" id="2880.D7G4L2"/>
<dbReference type="Gene3D" id="2.170.150.20">
    <property type="entry name" value="Peptide methionine sulfoxide reductase"/>
    <property type="match status" value="1"/>
</dbReference>
<evidence type="ECO:0000256" key="4">
    <source>
        <dbReference type="ARBA" id="ARBA00022723"/>
    </source>
</evidence>
<dbReference type="PANTHER" id="PTHR47285:SF1">
    <property type="entry name" value="PROTEIN TIC 62, CHLOROPLASTIC"/>
    <property type="match status" value="1"/>
</dbReference>
<organism evidence="10 11">
    <name type="scientific">Ectocarpus siliculosus</name>
    <name type="common">Brown alga</name>
    <name type="synonym">Conferva siliculosa</name>
    <dbReference type="NCBI Taxonomy" id="2880"/>
    <lineage>
        <taxon>Eukaryota</taxon>
        <taxon>Sar</taxon>
        <taxon>Stramenopiles</taxon>
        <taxon>Ochrophyta</taxon>
        <taxon>PX clade</taxon>
        <taxon>Phaeophyceae</taxon>
        <taxon>Ectocarpales</taxon>
        <taxon>Ectocarpaceae</taxon>
        <taxon>Ectocarpus</taxon>
    </lineage>
</organism>
<dbReference type="GO" id="GO:0006979">
    <property type="term" value="P:response to oxidative stress"/>
    <property type="evidence" value="ECO:0007669"/>
    <property type="project" value="UniProtKB-ARBA"/>
</dbReference>
<dbReference type="Proteomes" id="UP000002630">
    <property type="component" value="Unassembled WGS sequence"/>
</dbReference>
<gene>
    <name evidence="10" type="ORF">Esi_0057_0098</name>
</gene>
<dbReference type="GO" id="GO:0046872">
    <property type="term" value="F:metal ion binding"/>
    <property type="evidence" value="ECO:0007669"/>
    <property type="project" value="UniProtKB-KW"/>
</dbReference>
<dbReference type="Pfam" id="PF13460">
    <property type="entry name" value="NAD_binding_10"/>
    <property type="match status" value="1"/>
</dbReference>
<keyword evidence="6" id="KW-0560">Oxidoreductase</keyword>
<dbReference type="Gene3D" id="3.40.50.720">
    <property type="entry name" value="NAD(P)-binding Rossmann-like Domain"/>
    <property type="match status" value="1"/>
</dbReference>
<dbReference type="InterPro" id="IPR044719">
    <property type="entry name" value="TIC62"/>
</dbReference>
<dbReference type="Pfam" id="PF01641">
    <property type="entry name" value="SelR"/>
    <property type="match status" value="1"/>
</dbReference>
<protein>
    <recommendedName>
        <fullName evidence="8">Peptide methionine sulfoxide reductase B1, chloroplastic</fullName>
        <ecNumber evidence="3">1.8.4.12</ecNumber>
    </recommendedName>
</protein>
<evidence type="ECO:0000313" key="10">
    <source>
        <dbReference type="EMBL" id="CBJ48915.1"/>
    </source>
</evidence>
<dbReference type="EMBL" id="FN649760">
    <property type="protein sequence ID" value="CBJ48915.1"/>
    <property type="molecule type" value="Genomic_DNA"/>
</dbReference>